<evidence type="ECO:0000256" key="13">
    <source>
        <dbReference type="ARBA" id="ARBA00023209"/>
    </source>
</evidence>
<evidence type="ECO:0000256" key="8">
    <source>
        <dbReference type="ARBA" id="ARBA00022692"/>
    </source>
</evidence>
<comment type="caution">
    <text evidence="17">The sequence shown here is derived from an EMBL/GenBank/DDBJ whole genome shotgun (WGS) entry which is preliminary data.</text>
</comment>
<keyword evidence="7" id="KW-0949">S-adenosyl-L-methionine</keyword>
<protein>
    <recommendedName>
        <fullName evidence="15">phosphatidyl-N-methylethanolamine N-methyltransferase</fullName>
        <ecNumber evidence="15">2.1.1.71</ecNumber>
    </recommendedName>
</protein>
<dbReference type="AlphaFoldDB" id="A0A2V0PJM8"/>
<evidence type="ECO:0000313" key="17">
    <source>
        <dbReference type="EMBL" id="GBF99749.1"/>
    </source>
</evidence>
<dbReference type="InterPro" id="IPR007318">
    <property type="entry name" value="Phopholipid_MeTrfase"/>
</dbReference>
<dbReference type="GO" id="GO:0000773">
    <property type="term" value="F:phosphatidyl-N-methylethanolamine N-methyltransferase activity"/>
    <property type="evidence" value="ECO:0007669"/>
    <property type="project" value="UniProtKB-EC"/>
</dbReference>
<evidence type="ECO:0000256" key="2">
    <source>
        <dbReference type="ARBA" id="ARBA00004969"/>
    </source>
</evidence>
<dbReference type="GO" id="GO:0032259">
    <property type="term" value="P:methylation"/>
    <property type="evidence" value="ECO:0007669"/>
    <property type="project" value="UniProtKB-KW"/>
</dbReference>
<proteinExistence type="predicted"/>
<evidence type="ECO:0000256" key="12">
    <source>
        <dbReference type="ARBA" id="ARBA00023136"/>
    </source>
</evidence>
<feature type="transmembrane region" description="Helical" evidence="16">
    <location>
        <begin position="173"/>
        <end position="191"/>
    </location>
</feature>
<dbReference type="InterPro" id="IPR024960">
    <property type="entry name" value="PEMT/MFAP"/>
</dbReference>
<comment type="subcellular location">
    <subcellularLocation>
        <location evidence="1">Endoplasmic reticulum membrane</location>
        <topology evidence="1">Multi-pass membrane protein</topology>
    </subcellularLocation>
</comment>
<keyword evidence="13" id="KW-0594">Phospholipid biosynthesis</keyword>
<comment type="pathway">
    <text evidence="2">Phospholipid metabolism; phosphatidylcholine biosynthesis.</text>
</comment>
<accession>A0A2V0PJM8</accession>
<keyword evidence="14" id="KW-1208">Phospholipid metabolism</keyword>
<evidence type="ECO:0000313" key="18">
    <source>
        <dbReference type="Proteomes" id="UP000247498"/>
    </source>
</evidence>
<dbReference type="EMBL" id="BDRX01000171">
    <property type="protein sequence ID" value="GBF99749.1"/>
    <property type="molecule type" value="Genomic_DNA"/>
</dbReference>
<dbReference type="GO" id="GO:0005789">
    <property type="term" value="C:endoplasmic reticulum membrane"/>
    <property type="evidence" value="ECO:0007669"/>
    <property type="project" value="UniProtKB-SubCell"/>
</dbReference>
<dbReference type="UniPathway" id="UPA00753"/>
<evidence type="ECO:0000256" key="1">
    <source>
        <dbReference type="ARBA" id="ARBA00004477"/>
    </source>
</evidence>
<dbReference type="Pfam" id="PF04191">
    <property type="entry name" value="PEMT"/>
    <property type="match status" value="1"/>
</dbReference>
<evidence type="ECO:0000256" key="7">
    <source>
        <dbReference type="ARBA" id="ARBA00022691"/>
    </source>
</evidence>
<evidence type="ECO:0000256" key="6">
    <source>
        <dbReference type="ARBA" id="ARBA00022679"/>
    </source>
</evidence>
<dbReference type="STRING" id="307507.A0A2V0PJM8"/>
<feature type="transmembrane region" description="Helical" evidence="16">
    <location>
        <begin position="59"/>
        <end position="80"/>
    </location>
</feature>
<feature type="transmembrane region" description="Helical" evidence="16">
    <location>
        <begin position="100"/>
        <end position="129"/>
    </location>
</feature>
<evidence type="ECO:0000256" key="15">
    <source>
        <dbReference type="ARBA" id="ARBA00034137"/>
    </source>
</evidence>
<keyword evidence="8 16" id="KW-0812">Transmembrane</keyword>
<evidence type="ECO:0000256" key="5">
    <source>
        <dbReference type="ARBA" id="ARBA00022603"/>
    </source>
</evidence>
<feature type="transmembrane region" description="Helical" evidence="16">
    <location>
        <begin position="149"/>
        <end position="166"/>
    </location>
</feature>
<name>A0A2V0PJM8_9CHLO</name>
<dbReference type="Proteomes" id="UP000247498">
    <property type="component" value="Unassembled WGS sequence"/>
</dbReference>
<keyword evidence="18" id="KW-1185">Reference proteome</keyword>
<evidence type="ECO:0000256" key="11">
    <source>
        <dbReference type="ARBA" id="ARBA00023098"/>
    </source>
</evidence>
<feature type="transmembrane region" description="Helical" evidence="16">
    <location>
        <begin position="20"/>
        <end position="43"/>
    </location>
</feature>
<keyword evidence="12 16" id="KW-0472">Membrane</keyword>
<sequence length="195" mass="20991">MSAVLEDLGRLASCSSPARLCPTAWCVASALAAPHFLYAFIWFRPHVWRGWFGAKAVDAFALCGALGKLLQFGAVAMWLACSLPRGLCLDPSVISLPQWLAALVLFAYGQSLNAGIFRAIGTAGVYYGFKLGHTVPWVTGWPFDTVAHPQYVGSVLSVWGLIALLWGQAQRGALLSLGAYWTALYVVTGAFEQHA</sequence>
<keyword evidence="5 17" id="KW-0489">Methyltransferase</keyword>
<keyword evidence="10 16" id="KW-1133">Transmembrane helix</keyword>
<comment type="pathway">
    <text evidence="3">Lipid metabolism.</text>
</comment>
<evidence type="ECO:0000256" key="14">
    <source>
        <dbReference type="ARBA" id="ARBA00023264"/>
    </source>
</evidence>
<evidence type="ECO:0000256" key="10">
    <source>
        <dbReference type="ARBA" id="ARBA00022989"/>
    </source>
</evidence>
<keyword evidence="6 17" id="KW-0808">Transferase</keyword>
<organism evidence="17 18">
    <name type="scientific">Raphidocelis subcapitata</name>
    <dbReference type="NCBI Taxonomy" id="307507"/>
    <lineage>
        <taxon>Eukaryota</taxon>
        <taxon>Viridiplantae</taxon>
        <taxon>Chlorophyta</taxon>
        <taxon>core chlorophytes</taxon>
        <taxon>Chlorophyceae</taxon>
        <taxon>CS clade</taxon>
        <taxon>Sphaeropleales</taxon>
        <taxon>Selenastraceae</taxon>
        <taxon>Raphidocelis</taxon>
    </lineage>
</organism>
<evidence type="ECO:0000256" key="3">
    <source>
        <dbReference type="ARBA" id="ARBA00005189"/>
    </source>
</evidence>
<dbReference type="EC" id="2.1.1.71" evidence="15"/>
<evidence type="ECO:0000256" key="4">
    <source>
        <dbReference type="ARBA" id="ARBA00022516"/>
    </source>
</evidence>
<dbReference type="PANTHER" id="PTHR15458">
    <property type="entry name" value="PHOSPHATIDYLETHANOLAMINE N-METHYLTRANSFERASE"/>
    <property type="match status" value="1"/>
</dbReference>
<keyword evidence="9" id="KW-0256">Endoplasmic reticulum</keyword>
<reference evidence="17 18" key="1">
    <citation type="journal article" date="2018" name="Sci. Rep.">
        <title>Raphidocelis subcapitata (=Pseudokirchneriella subcapitata) provides an insight into genome evolution and environmental adaptations in the Sphaeropleales.</title>
        <authorList>
            <person name="Suzuki S."/>
            <person name="Yamaguchi H."/>
            <person name="Nakajima N."/>
            <person name="Kawachi M."/>
        </authorList>
    </citation>
    <scope>NUCLEOTIDE SEQUENCE [LARGE SCALE GENOMIC DNA]</scope>
    <source>
        <strain evidence="17 18">NIES-35</strain>
    </source>
</reference>
<keyword evidence="11" id="KW-0443">Lipid metabolism</keyword>
<dbReference type="GO" id="GO:0006656">
    <property type="term" value="P:phosphatidylcholine biosynthetic process"/>
    <property type="evidence" value="ECO:0007669"/>
    <property type="project" value="UniProtKB-UniPathway"/>
</dbReference>
<dbReference type="InParanoid" id="A0A2V0PJM8"/>
<dbReference type="OrthoDB" id="8300106at2759"/>
<dbReference type="PANTHER" id="PTHR15458:SF5">
    <property type="entry name" value="PHOSPHATIDYLETHANOLAMINE N-METHYLTRANSFERASE"/>
    <property type="match status" value="1"/>
</dbReference>
<evidence type="ECO:0000256" key="9">
    <source>
        <dbReference type="ARBA" id="ARBA00022824"/>
    </source>
</evidence>
<gene>
    <name evidence="17" type="ORF">Rsub_12524</name>
</gene>
<evidence type="ECO:0000256" key="16">
    <source>
        <dbReference type="SAM" id="Phobius"/>
    </source>
</evidence>
<keyword evidence="4" id="KW-0444">Lipid biosynthesis</keyword>